<comment type="caution">
    <text evidence="2">The sequence shown here is derived from an EMBL/GenBank/DDBJ whole genome shotgun (WGS) entry which is preliminary data.</text>
</comment>
<organism evidence="2 3">
    <name type="scientific">Fusarium torreyae</name>
    <dbReference type="NCBI Taxonomy" id="1237075"/>
    <lineage>
        <taxon>Eukaryota</taxon>
        <taxon>Fungi</taxon>
        <taxon>Dikarya</taxon>
        <taxon>Ascomycota</taxon>
        <taxon>Pezizomycotina</taxon>
        <taxon>Sordariomycetes</taxon>
        <taxon>Hypocreomycetidae</taxon>
        <taxon>Hypocreales</taxon>
        <taxon>Nectriaceae</taxon>
        <taxon>Fusarium</taxon>
    </lineage>
</organism>
<feature type="chain" id="PRO_5040906246" evidence="1">
    <location>
        <begin position="18"/>
        <end position="89"/>
    </location>
</feature>
<dbReference type="OrthoDB" id="4581360at2759"/>
<feature type="signal peptide" evidence="1">
    <location>
        <begin position="1"/>
        <end position="17"/>
    </location>
</feature>
<dbReference type="Proteomes" id="UP001152049">
    <property type="component" value="Unassembled WGS sequence"/>
</dbReference>
<gene>
    <name evidence="2" type="ORF">NW762_008380</name>
</gene>
<dbReference type="EMBL" id="JAOQAZ010000016">
    <property type="protein sequence ID" value="KAJ4258231.1"/>
    <property type="molecule type" value="Genomic_DNA"/>
</dbReference>
<sequence>MKYSTAALLALVHGIVAMPWSVTQPKHSGSKVLSTNEDITLSIKVSQSPLRKEDHHVKAYDICWLLCASDEIQCPEDWGDCWTCCRNTD</sequence>
<accession>A0A9W8VDL7</accession>
<evidence type="ECO:0000256" key="1">
    <source>
        <dbReference type="SAM" id="SignalP"/>
    </source>
</evidence>
<name>A0A9W8VDL7_9HYPO</name>
<evidence type="ECO:0000313" key="3">
    <source>
        <dbReference type="Proteomes" id="UP001152049"/>
    </source>
</evidence>
<keyword evidence="1" id="KW-0732">Signal</keyword>
<proteinExistence type="predicted"/>
<keyword evidence="3" id="KW-1185">Reference proteome</keyword>
<dbReference type="AlphaFoldDB" id="A0A9W8VDL7"/>
<reference evidence="2" key="1">
    <citation type="submission" date="2022-09" db="EMBL/GenBank/DDBJ databases">
        <title>Fusarium specimens isolated from Avocado Roots.</title>
        <authorList>
            <person name="Stajich J."/>
            <person name="Roper C."/>
            <person name="Heimlech-Rivalta G."/>
        </authorList>
    </citation>
    <scope>NUCLEOTIDE SEQUENCE</scope>
    <source>
        <strain evidence="2">CF00136</strain>
    </source>
</reference>
<evidence type="ECO:0000313" key="2">
    <source>
        <dbReference type="EMBL" id="KAJ4258231.1"/>
    </source>
</evidence>
<protein>
    <submittedName>
        <fullName evidence="2">Uncharacterized protein</fullName>
    </submittedName>
</protein>